<dbReference type="InterPro" id="IPR036416">
    <property type="entry name" value="Pept_tRNA_hydro_sf"/>
</dbReference>
<sequence length="200" mass="21150">MLFSKAPACGWLVVGLGNPGLNYARTRHNVGFRAVDALAEKLGVKIDRARFRGLTAQASAGGEKLLLLKPQTFMNNSGLSVMDAARFYKLPPERVLVLFDDISLSVGRLRIRADGSAGGHNGIKSIIGGLNSQSFPRVKIGVGAKPHPDYDLADWVLSNFTGPEDKLITEAAARAADAALEIIARGVPAAANDYNGAGPQ</sequence>
<evidence type="ECO:0000256" key="4">
    <source>
        <dbReference type="ARBA" id="ARBA00022884"/>
    </source>
</evidence>
<keyword evidence="3 7" id="KW-0378">Hydrolase</keyword>
<feature type="site" description="Stabilizes the basic form of H active site to accept a proton" evidence="7">
    <location>
        <position position="100"/>
    </location>
</feature>
<dbReference type="Pfam" id="PF01195">
    <property type="entry name" value="Pept_tRNA_hydro"/>
    <property type="match status" value="1"/>
</dbReference>
<evidence type="ECO:0000256" key="1">
    <source>
        <dbReference type="ARBA" id="ARBA00013260"/>
    </source>
</evidence>
<dbReference type="CDD" id="cd00462">
    <property type="entry name" value="PTH"/>
    <property type="match status" value="1"/>
</dbReference>
<keyword evidence="7" id="KW-0963">Cytoplasm</keyword>
<comment type="function">
    <text evidence="7">Hydrolyzes ribosome-free peptidyl-tRNAs (with 1 or more amino acids incorporated), which drop off the ribosome during protein synthesis, or as a result of ribosome stalling.</text>
</comment>
<gene>
    <name evidence="7 10" type="primary">pth</name>
    <name evidence="10" type="ORF">WMO66_01080</name>
</gene>
<dbReference type="PANTHER" id="PTHR17224">
    <property type="entry name" value="PEPTIDYL-TRNA HYDROLASE"/>
    <property type="match status" value="1"/>
</dbReference>
<organism evidence="10 11">
    <name type="scientific">Faecousia intestinalis</name>
    <dbReference type="NCBI Taxonomy" id="3133167"/>
    <lineage>
        <taxon>Bacteria</taxon>
        <taxon>Bacillati</taxon>
        <taxon>Bacillota</taxon>
        <taxon>Clostridia</taxon>
        <taxon>Eubacteriales</taxon>
        <taxon>Oscillospiraceae</taxon>
        <taxon>Faecousia</taxon>
    </lineage>
</organism>
<feature type="binding site" evidence="7">
    <location>
        <position position="23"/>
    </location>
    <ligand>
        <name>tRNA</name>
        <dbReference type="ChEBI" id="CHEBI:17843"/>
    </ligand>
</feature>
<comment type="subunit">
    <text evidence="7">Monomer.</text>
</comment>
<evidence type="ECO:0000256" key="2">
    <source>
        <dbReference type="ARBA" id="ARBA00022555"/>
    </source>
</evidence>
<comment type="catalytic activity">
    <reaction evidence="7 8">
        <text>an N-acyl-L-alpha-aminoacyl-tRNA + H2O = an N-acyl-L-amino acid + a tRNA + H(+)</text>
        <dbReference type="Rhea" id="RHEA:54448"/>
        <dbReference type="Rhea" id="RHEA-COMP:10123"/>
        <dbReference type="Rhea" id="RHEA-COMP:13883"/>
        <dbReference type="ChEBI" id="CHEBI:15377"/>
        <dbReference type="ChEBI" id="CHEBI:15378"/>
        <dbReference type="ChEBI" id="CHEBI:59874"/>
        <dbReference type="ChEBI" id="CHEBI:78442"/>
        <dbReference type="ChEBI" id="CHEBI:138191"/>
        <dbReference type="EC" id="3.1.1.29"/>
    </reaction>
</comment>
<dbReference type="NCBIfam" id="TIGR00447">
    <property type="entry name" value="pth"/>
    <property type="match status" value="1"/>
</dbReference>
<keyword evidence="4 7" id="KW-0694">RNA-binding</keyword>
<dbReference type="SUPFAM" id="SSF53178">
    <property type="entry name" value="Peptidyl-tRNA hydrolase-like"/>
    <property type="match status" value="1"/>
</dbReference>
<evidence type="ECO:0000256" key="5">
    <source>
        <dbReference type="ARBA" id="ARBA00038063"/>
    </source>
</evidence>
<dbReference type="EMBL" id="JBBMFF010000073">
    <property type="protein sequence ID" value="MEQ2509850.1"/>
    <property type="molecule type" value="Genomic_DNA"/>
</dbReference>
<comment type="function">
    <text evidence="7">Catalyzes the release of premature peptidyl moieties from peptidyl-tRNA molecules trapped in stalled 50S ribosomal subunits, and thus maintains levels of free tRNAs and 50S ribosomes.</text>
</comment>
<dbReference type="InterPro" id="IPR001328">
    <property type="entry name" value="Pept_tRNA_hydro"/>
</dbReference>
<protein>
    <recommendedName>
        <fullName evidence="6 7">Peptidyl-tRNA hydrolase</fullName>
        <shortName evidence="7">Pth</shortName>
        <ecNumber evidence="1 7">3.1.1.29</ecNumber>
    </recommendedName>
</protein>
<evidence type="ECO:0000256" key="3">
    <source>
        <dbReference type="ARBA" id="ARBA00022801"/>
    </source>
</evidence>
<feature type="binding site" evidence="7">
    <location>
        <position position="121"/>
    </location>
    <ligand>
        <name>tRNA</name>
        <dbReference type="ChEBI" id="CHEBI:17843"/>
    </ligand>
</feature>
<dbReference type="PANTHER" id="PTHR17224:SF1">
    <property type="entry name" value="PEPTIDYL-TRNA HYDROLASE"/>
    <property type="match status" value="1"/>
</dbReference>
<evidence type="ECO:0000313" key="11">
    <source>
        <dbReference type="Proteomes" id="UP001491552"/>
    </source>
</evidence>
<evidence type="ECO:0000256" key="8">
    <source>
        <dbReference type="RuleBase" id="RU000673"/>
    </source>
</evidence>
<keyword evidence="11" id="KW-1185">Reference proteome</keyword>
<proteinExistence type="inferred from homology"/>
<feature type="binding site" evidence="7">
    <location>
        <position position="75"/>
    </location>
    <ligand>
        <name>tRNA</name>
        <dbReference type="ChEBI" id="CHEBI:17843"/>
    </ligand>
</feature>
<dbReference type="RefSeq" id="WP_349134560.1">
    <property type="nucleotide sequence ID" value="NZ_JBBMFF010000073.1"/>
</dbReference>
<dbReference type="PROSITE" id="PS01196">
    <property type="entry name" value="PEPT_TRNA_HYDROL_2"/>
    <property type="match status" value="1"/>
</dbReference>
<comment type="similarity">
    <text evidence="5 7 9">Belongs to the PTH family.</text>
</comment>
<accession>A0ABV1G3A5</accession>
<comment type="caution">
    <text evidence="10">The sequence shown here is derived from an EMBL/GenBank/DDBJ whole genome shotgun (WGS) entry which is preliminary data.</text>
</comment>
<comment type="subcellular location">
    <subcellularLocation>
        <location evidence="7">Cytoplasm</location>
    </subcellularLocation>
</comment>
<evidence type="ECO:0000256" key="9">
    <source>
        <dbReference type="RuleBase" id="RU004320"/>
    </source>
</evidence>
<dbReference type="HAMAP" id="MF_00083">
    <property type="entry name" value="Pept_tRNA_hydro_bact"/>
    <property type="match status" value="1"/>
</dbReference>
<feature type="binding site" evidence="7">
    <location>
        <position position="73"/>
    </location>
    <ligand>
        <name>tRNA</name>
        <dbReference type="ChEBI" id="CHEBI:17843"/>
    </ligand>
</feature>
<dbReference type="InterPro" id="IPR018171">
    <property type="entry name" value="Pept_tRNA_hydro_CS"/>
</dbReference>
<name>A0ABV1G3A5_9FIRM</name>
<evidence type="ECO:0000256" key="6">
    <source>
        <dbReference type="ARBA" id="ARBA00050038"/>
    </source>
</evidence>
<evidence type="ECO:0000313" key="10">
    <source>
        <dbReference type="EMBL" id="MEQ2509850.1"/>
    </source>
</evidence>
<dbReference type="PROSITE" id="PS01195">
    <property type="entry name" value="PEPT_TRNA_HYDROL_1"/>
    <property type="match status" value="1"/>
</dbReference>
<keyword evidence="2 7" id="KW-0820">tRNA-binding</keyword>
<evidence type="ECO:0000256" key="7">
    <source>
        <dbReference type="HAMAP-Rule" id="MF_00083"/>
    </source>
</evidence>
<feature type="active site" description="Proton acceptor" evidence="7">
    <location>
        <position position="28"/>
    </location>
</feature>
<dbReference type="Gene3D" id="3.40.50.1470">
    <property type="entry name" value="Peptidyl-tRNA hydrolase"/>
    <property type="match status" value="1"/>
</dbReference>
<dbReference type="Proteomes" id="UP001491552">
    <property type="component" value="Unassembled WGS sequence"/>
</dbReference>
<reference evidence="10 11" key="1">
    <citation type="submission" date="2024-03" db="EMBL/GenBank/DDBJ databases">
        <title>Human intestinal bacterial collection.</title>
        <authorList>
            <person name="Pauvert C."/>
            <person name="Hitch T.C.A."/>
            <person name="Clavel T."/>
        </authorList>
    </citation>
    <scope>NUCLEOTIDE SEQUENCE [LARGE SCALE GENOMIC DNA]</scope>
    <source>
        <strain evidence="10 11">CLA-AA-H192</strain>
    </source>
</reference>
<feature type="site" description="Discriminates between blocked and unblocked aminoacyl-tRNA" evidence="7">
    <location>
        <position position="18"/>
    </location>
</feature>
<dbReference type="GO" id="GO:0004045">
    <property type="term" value="F:peptidyl-tRNA hydrolase activity"/>
    <property type="evidence" value="ECO:0007669"/>
    <property type="project" value="UniProtKB-EC"/>
</dbReference>
<dbReference type="EC" id="3.1.1.29" evidence="1 7"/>